<feature type="signal peptide" evidence="1">
    <location>
        <begin position="1"/>
        <end position="20"/>
    </location>
</feature>
<comment type="caution">
    <text evidence="2">The sequence shown here is derived from an EMBL/GenBank/DDBJ whole genome shotgun (WGS) entry which is preliminary data.</text>
</comment>
<dbReference type="EMBL" id="AVOT02000877">
    <property type="protein sequence ID" value="MBW0464784.1"/>
    <property type="molecule type" value="Genomic_DNA"/>
</dbReference>
<dbReference type="AlphaFoldDB" id="A0A9Q3GEX6"/>
<sequence>MRNLWVFSCFSIIFLQKAHLDWKLGPYGANGILLEYENANMAYFILGLANRKVVITKHLNFDKASFTLIKEDHLAPLVAPWGTLRTCPVVVDEVHPKEVVVVDETHTSAIGESNEHTKVVLD</sequence>
<dbReference type="Proteomes" id="UP000765509">
    <property type="component" value="Unassembled WGS sequence"/>
</dbReference>
<evidence type="ECO:0000256" key="1">
    <source>
        <dbReference type="SAM" id="SignalP"/>
    </source>
</evidence>
<reference evidence="2" key="1">
    <citation type="submission" date="2021-03" db="EMBL/GenBank/DDBJ databases">
        <title>Draft genome sequence of rust myrtle Austropuccinia psidii MF-1, a brazilian biotype.</title>
        <authorList>
            <person name="Quecine M.C."/>
            <person name="Pachon D.M.R."/>
            <person name="Bonatelli M.L."/>
            <person name="Correr F.H."/>
            <person name="Franceschini L.M."/>
            <person name="Leite T.F."/>
            <person name="Margarido G.R.A."/>
            <person name="Almeida C.A."/>
            <person name="Ferrarezi J.A."/>
            <person name="Labate C.A."/>
        </authorList>
    </citation>
    <scope>NUCLEOTIDE SEQUENCE</scope>
    <source>
        <strain evidence="2">MF-1</strain>
    </source>
</reference>
<feature type="chain" id="PRO_5040462703" evidence="1">
    <location>
        <begin position="21"/>
        <end position="122"/>
    </location>
</feature>
<organism evidence="2 3">
    <name type="scientific">Austropuccinia psidii MF-1</name>
    <dbReference type="NCBI Taxonomy" id="1389203"/>
    <lineage>
        <taxon>Eukaryota</taxon>
        <taxon>Fungi</taxon>
        <taxon>Dikarya</taxon>
        <taxon>Basidiomycota</taxon>
        <taxon>Pucciniomycotina</taxon>
        <taxon>Pucciniomycetes</taxon>
        <taxon>Pucciniales</taxon>
        <taxon>Sphaerophragmiaceae</taxon>
        <taxon>Austropuccinia</taxon>
    </lineage>
</organism>
<protein>
    <submittedName>
        <fullName evidence="2">Uncharacterized protein</fullName>
    </submittedName>
</protein>
<evidence type="ECO:0000313" key="2">
    <source>
        <dbReference type="EMBL" id="MBW0464784.1"/>
    </source>
</evidence>
<keyword evidence="1" id="KW-0732">Signal</keyword>
<dbReference type="OrthoDB" id="4364246at2759"/>
<evidence type="ECO:0000313" key="3">
    <source>
        <dbReference type="Proteomes" id="UP000765509"/>
    </source>
</evidence>
<name>A0A9Q3GEX6_9BASI</name>
<keyword evidence="3" id="KW-1185">Reference proteome</keyword>
<gene>
    <name evidence="2" type="ORF">O181_004499</name>
</gene>
<proteinExistence type="predicted"/>
<accession>A0A9Q3GEX6</accession>